<proteinExistence type="predicted"/>
<name>A0ABN8XZD6_RANTA</name>
<evidence type="ECO:0000313" key="2">
    <source>
        <dbReference type="Proteomes" id="UP001176941"/>
    </source>
</evidence>
<accession>A0ABN8XZD6</accession>
<gene>
    <name evidence="1" type="ORF">MRATA1EN1_LOCUS3351</name>
</gene>
<organism evidence="1 2">
    <name type="scientific">Rangifer tarandus platyrhynchus</name>
    <name type="common">Svalbard reindeer</name>
    <dbReference type="NCBI Taxonomy" id="3082113"/>
    <lineage>
        <taxon>Eukaryota</taxon>
        <taxon>Metazoa</taxon>
        <taxon>Chordata</taxon>
        <taxon>Craniata</taxon>
        <taxon>Vertebrata</taxon>
        <taxon>Euteleostomi</taxon>
        <taxon>Mammalia</taxon>
        <taxon>Eutheria</taxon>
        <taxon>Laurasiatheria</taxon>
        <taxon>Artiodactyla</taxon>
        <taxon>Ruminantia</taxon>
        <taxon>Pecora</taxon>
        <taxon>Cervidae</taxon>
        <taxon>Odocoileinae</taxon>
        <taxon>Rangifer</taxon>
    </lineage>
</organism>
<evidence type="ECO:0000313" key="1">
    <source>
        <dbReference type="EMBL" id="CAI9154389.1"/>
    </source>
</evidence>
<reference evidence="1" key="1">
    <citation type="submission" date="2023-04" db="EMBL/GenBank/DDBJ databases">
        <authorList>
            <consortium name="ELIXIR-Norway"/>
        </authorList>
    </citation>
    <scope>NUCLEOTIDE SEQUENCE [LARGE SCALE GENOMIC DNA]</scope>
</reference>
<protein>
    <submittedName>
        <fullName evidence="1">Uncharacterized protein</fullName>
    </submittedName>
</protein>
<dbReference type="Proteomes" id="UP001176941">
    <property type="component" value="Chromosome 11"/>
</dbReference>
<sequence>MRGRPAWPGRVSACLPDGGPTRSAALWRPVSIEMKTQEHSPPTPASALSTWGSPSALALFSPQLSANLHLPVRPLLGSFSLTPAAHLAWPALPTLGKPL</sequence>
<dbReference type="EMBL" id="OX459947">
    <property type="protein sequence ID" value="CAI9154389.1"/>
    <property type="molecule type" value="Genomic_DNA"/>
</dbReference>
<keyword evidence="2" id="KW-1185">Reference proteome</keyword>